<organism evidence="1 2">
    <name type="scientific">Nitratidesulfovibrio liaohensis</name>
    <dbReference type="NCBI Taxonomy" id="2604158"/>
    <lineage>
        <taxon>Bacteria</taxon>
        <taxon>Pseudomonadati</taxon>
        <taxon>Thermodesulfobacteriota</taxon>
        <taxon>Desulfovibrionia</taxon>
        <taxon>Desulfovibrionales</taxon>
        <taxon>Desulfovibrionaceae</taxon>
        <taxon>Nitratidesulfovibrio</taxon>
    </lineage>
</organism>
<dbReference type="Proteomes" id="UP001180616">
    <property type="component" value="Chromosome"/>
</dbReference>
<name>A0ABY9QXS3_9BACT</name>
<gene>
    <name evidence="1" type="ORF">KPS_002096</name>
</gene>
<protein>
    <submittedName>
        <fullName evidence="1">Uncharacterized protein</fullName>
    </submittedName>
</protein>
<evidence type="ECO:0000313" key="2">
    <source>
        <dbReference type="Proteomes" id="UP001180616"/>
    </source>
</evidence>
<accession>A0ABY9QXS3</accession>
<dbReference type="RefSeq" id="WP_309540223.1">
    <property type="nucleotide sequence ID" value="NZ_CP133659.1"/>
</dbReference>
<sequence length="100" mass="10446">MDRPPRCTALTDAAGGLIAEPEHFPRAIRALLHDAGAATALGELGAAHWDACFRPERCARALAALLEGAGGLPDLRMPASLRRANAAVQARLLGTEKPQA</sequence>
<keyword evidence="2" id="KW-1185">Reference proteome</keyword>
<reference evidence="1" key="1">
    <citation type="submission" date="2023-09" db="EMBL/GenBank/DDBJ databases">
        <authorList>
            <consortium name="CW5 consortium"/>
            <person name="Lu C.-W."/>
        </authorList>
    </citation>
    <scope>NUCLEOTIDE SEQUENCE</scope>
    <source>
        <strain evidence="1">KPS</strain>
    </source>
</reference>
<evidence type="ECO:0000313" key="1">
    <source>
        <dbReference type="EMBL" id="WMW64112.1"/>
    </source>
</evidence>
<proteinExistence type="predicted"/>
<dbReference type="EMBL" id="CP133659">
    <property type="protein sequence ID" value="WMW64112.1"/>
    <property type="molecule type" value="Genomic_DNA"/>
</dbReference>